<keyword evidence="1" id="KW-0175">Coiled coil</keyword>
<name>A0AAD3D3W8_9STRA</name>
<keyword evidence="2" id="KW-0472">Membrane</keyword>
<organism evidence="3 4">
    <name type="scientific">Chaetoceros tenuissimus</name>
    <dbReference type="NCBI Taxonomy" id="426638"/>
    <lineage>
        <taxon>Eukaryota</taxon>
        <taxon>Sar</taxon>
        <taxon>Stramenopiles</taxon>
        <taxon>Ochrophyta</taxon>
        <taxon>Bacillariophyta</taxon>
        <taxon>Coscinodiscophyceae</taxon>
        <taxon>Chaetocerotophycidae</taxon>
        <taxon>Chaetocerotales</taxon>
        <taxon>Chaetocerotaceae</taxon>
        <taxon>Chaetoceros</taxon>
    </lineage>
</organism>
<keyword evidence="2" id="KW-0812">Transmembrane</keyword>
<proteinExistence type="predicted"/>
<comment type="caution">
    <text evidence="3">The sequence shown here is derived from an EMBL/GenBank/DDBJ whole genome shotgun (WGS) entry which is preliminary data.</text>
</comment>
<evidence type="ECO:0000313" key="3">
    <source>
        <dbReference type="EMBL" id="GFH57283.1"/>
    </source>
</evidence>
<sequence>MLISKKTDEFPESSFIQVVNSLNESSPSLGMEGKQNSAHQKNMNIKPAVSVDNVVEESTIVDHDHQDVFFDNNKKESDSISAVSLDTLDVDAVSDIERSLKAKNRLILASSTIAMIFVGVWAMTRRDLMALNRGLLAQLDEQKRENELLEKKVDEIARENSAFKLQNMMVDEKETKLFEFDNCFFKFQASAALGECGESWVGWFNSDFFEQNEEEI</sequence>
<keyword evidence="2" id="KW-1133">Transmembrane helix</keyword>
<evidence type="ECO:0000256" key="2">
    <source>
        <dbReference type="SAM" id="Phobius"/>
    </source>
</evidence>
<dbReference type="AlphaFoldDB" id="A0AAD3D3W8"/>
<feature type="coiled-coil region" evidence="1">
    <location>
        <begin position="125"/>
        <end position="166"/>
    </location>
</feature>
<dbReference type="EMBL" id="BLLK01000058">
    <property type="protein sequence ID" value="GFH57283.1"/>
    <property type="molecule type" value="Genomic_DNA"/>
</dbReference>
<evidence type="ECO:0000313" key="4">
    <source>
        <dbReference type="Proteomes" id="UP001054902"/>
    </source>
</evidence>
<reference evidence="3 4" key="1">
    <citation type="journal article" date="2021" name="Sci. Rep.">
        <title>The genome of the diatom Chaetoceros tenuissimus carries an ancient integrated fragment of an extant virus.</title>
        <authorList>
            <person name="Hongo Y."/>
            <person name="Kimura K."/>
            <person name="Takaki Y."/>
            <person name="Yoshida Y."/>
            <person name="Baba S."/>
            <person name="Kobayashi G."/>
            <person name="Nagasaki K."/>
            <person name="Hano T."/>
            <person name="Tomaru Y."/>
        </authorList>
    </citation>
    <scope>NUCLEOTIDE SEQUENCE [LARGE SCALE GENOMIC DNA]</scope>
    <source>
        <strain evidence="3 4">NIES-3715</strain>
    </source>
</reference>
<accession>A0AAD3D3W8</accession>
<keyword evidence="4" id="KW-1185">Reference proteome</keyword>
<evidence type="ECO:0000256" key="1">
    <source>
        <dbReference type="SAM" id="Coils"/>
    </source>
</evidence>
<feature type="transmembrane region" description="Helical" evidence="2">
    <location>
        <begin position="106"/>
        <end position="123"/>
    </location>
</feature>
<protein>
    <submittedName>
        <fullName evidence="3">Uncharacterized protein</fullName>
    </submittedName>
</protein>
<gene>
    <name evidence="3" type="ORF">CTEN210_13759</name>
</gene>
<dbReference type="Proteomes" id="UP001054902">
    <property type="component" value="Unassembled WGS sequence"/>
</dbReference>